<dbReference type="SUPFAM" id="SSF51395">
    <property type="entry name" value="FMN-linked oxidoreductases"/>
    <property type="match status" value="1"/>
</dbReference>
<evidence type="ECO:0000256" key="1">
    <source>
        <dbReference type="ARBA" id="ARBA00001917"/>
    </source>
</evidence>
<reference evidence="9 10" key="1">
    <citation type="submission" date="2020-08" db="EMBL/GenBank/DDBJ databases">
        <title>Genomic Encyclopedia of Type Strains, Phase IV (KMG-IV): sequencing the most valuable type-strain genomes for metagenomic binning, comparative biology and taxonomic classification.</title>
        <authorList>
            <person name="Goeker M."/>
        </authorList>
    </citation>
    <scope>NUCLEOTIDE SEQUENCE [LARGE SCALE GENOMIC DNA]</scope>
    <source>
        <strain evidence="9 10">DSM 29781</strain>
    </source>
</reference>
<evidence type="ECO:0000313" key="9">
    <source>
        <dbReference type="EMBL" id="MBB5273193.1"/>
    </source>
</evidence>
<feature type="binding site" evidence="7">
    <location>
        <position position="133"/>
    </location>
    <ligand>
        <name>FMN</name>
        <dbReference type="ChEBI" id="CHEBI:58210"/>
    </ligand>
</feature>
<comment type="similarity">
    <text evidence="5">Belongs to the FMN-dependent alpha-hydroxy acid dehydrogenase family.</text>
</comment>
<protein>
    <submittedName>
        <fullName evidence="9">Isopentenyl diphosphate isomerase/L-lactate dehydrogenase-like FMN-dependent dehydrogenase</fullName>
    </submittedName>
</protein>
<feature type="domain" description="FMN hydroxy acid dehydrogenase" evidence="8">
    <location>
        <begin position="4"/>
        <end position="366"/>
    </location>
</feature>
<dbReference type="Pfam" id="PF01070">
    <property type="entry name" value="FMN_dh"/>
    <property type="match status" value="1"/>
</dbReference>
<dbReference type="PROSITE" id="PS51349">
    <property type="entry name" value="FMN_HYDROXY_ACID_DH_2"/>
    <property type="match status" value="1"/>
</dbReference>
<evidence type="ECO:0000259" key="8">
    <source>
        <dbReference type="PROSITE" id="PS51349"/>
    </source>
</evidence>
<dbReference type="Proteomes" id="UP000532440">
    <property type="component" value="Unassembled WGS sequence"/>
</dbReference>
<keyword evidence="2 7" id="KW-0285">Flavoprotein</keyword>
<keyword evidence="9" id="KW-0413">Isomerase</keyword>
<evidence type="ECO:0000256" key="2">
    <source>
        <dbReference type="ARBA" id="ARBA00022630"/>
    </source>
</evidence>
<dbReference type="PANTHER" id="PTHR10578">
    <property type="entry name" value="S -2-HYDROXY-ACID OXIDASE-RELATED"/>
    <property type="match status" value="1"/>
</dbReference>
<feature type="active site" description="Proton acceptor" evidence="6">
    <location>
        <position position="261"/>
    </location>
</feature>
<keyword evidence="4" id="KW-0560">Oxidoreductase</keyword>
<comment type="cofactor">
    <cofactor evidence="1">
        <name>FMN</name>
        <dbReference type="ChEBI" id="CHEBI:58210"/>
    </cofactor>
</comment>
<evidence type="ECO:0000256" key="3">
    <source>
        <dbReference type="ARBA" id="ARBA00022643"/>
    </source>
</evidence>
<keyword evidence="3 7" id="KW-0288">FMN</keyword>
<proteinExistence type="inferred from homology"/>
<feature type="binding site" evidence="7">
    <location>
        <position position="161"/>
    </location>
    <ligand>
        <name>FMN</name>
        <dbReference type="ChEBI" id="CHEBI:58210"/>
    </ligand>
</feature>
<evidence type="ECO:0000256" key="6">
    <source>
        <dbReference type="PIRSR" id="PIRSR000138-1"/>
    </source>
</evidence>
<feature type="binding site" evidence="7">
    <location>
        <position position="112"/>
    </location>
    <ligand>
        <name>FMN</name>
        <dbReference type="ChEBI" id="CHEBI:58210"/>
    </ligand>
</feature>
<feature type="binding site" evidence="7">
    <location>
        <position position="135"/>
    </location>
    <ligand>
        <name>glyoxylate</name>
        <dbReference type="ChEBI" id="CHEBI:36655"/>
    </ligand>
</feature>
<dbReference type="RefSeq" id="WP_183969539.1">
    <property type="nucleotide sequence ID" value="NZ_BAABEW010000024.1"/>
</dbReference>
<dbReference type="AlphaFoldDB" id="A0A7W8M9S0"/>
<dbReference type="GO" id="GO:0010181">
    <property type="term" value="F:FMN binding"/>
    <property type="evidence" value="ECO:0007669"/>
    <property type="project" value="InterPro"/>
</dbReference>
<feature type="binding site" evidence="7">
    <location>
        <begin position="292"/>
        <end position="296"/>
    </location>
    <ligand>
        <name>FMN</name>
        <dbReference type="ChEBI" id="CHEBI:58210"/>
    </ligand>
</feature>
<feature type="binding site" evidence="7">
    <location>
        <begin position="83"/>
        <end position="85"/>
    </location>
    <ligand>
        <name>FMN</name>
        <dbReference type="ChEBI" id="CHEBI:58210"/>
    </ligand>
</feature>
<dbReference type="InterPro" id="IPR000262">
    <property type="entry name" value="FMN-dep_DH"/>
</dbReference>
<evidence type="ECO:0000256" key="4">
    <source>
        <dbReference type="ARBA" id="ARBA00023002"/>
    </source>
</evidence>
<feature type="binding site" evidence="7">
    <location>
        <position position="264"/>
    </location>
    <ligand>
        <name>glyoxylate</name>
        <dbReference type="ChEBI" id="CHEBI:36655"/>
    </ligand>
</feature>
<dbReference type="EMBL" id="JACHGB010000006">
    <property type="protein sequence ID" value="MBB5273193.1"/>
    <property type="molecule type" value="Genomic_DNA"/>
</dbReference>
<gene>
    <name evidence="9" type="ORF">HNQ70_003221</name>
</gene>
<dbReference type="InterPro" id="IPR037396">
    <property type="entry name" value="FMN_HAD"/>
</dbReference>
<evidence type="ECO:0000256" key="7">
    <source>
        <dbReference type="PIRSR" id="PIRSR000138-2"/>
    </source>
</evidence>
<dbReference type="PANTHER" id="PTHR10578:SF107">
    <property type="entry name" value="2-HYDROXYACID OXIDASE 1"/>
    <property type="match status" value="1"/>
</dbReference>
<feature type="binding site" evidence="7">
    <location>
        <begin position="315"/>
        <end position="316"/>
    </location>
    <ligand>
        <name>FMN</name>
        <dbReference type="ChEBI" id="CHEBI:58210"/>
    </ligand>
</feature>
<dbReference type="GO" id="GO:0016614">
    <property type="term" value="F:oxidoreductase activity, acting on CH-OH group of donors"/>
    <property type="evidence" value="ECO:0007669"/>
    <property type="project" value="UniProtKB-ARBA"/>
</dbReference>
<evidence type="ECO:0000256" key="5">
    <source>
        <dbReference type="ARBA" id="ARBA00024042"/>
    </source>
</evidence>
<dbReference type="InterPro" id="IPR012133">
    <property type="entry name" value="Alpha-hydoxy_acid_DH_FMN"/>
</dbReference>
<accession>A0A7W8M9S0</accession>
<sequence>MPARLPDGIHCAADYSRLAAGAIDAPTLAYIDGGSGEDRTLAANRAAFGRLGLVPRLLPDLRGAQTRLSLLGQELAHPILLAPVAYQALAHPRAEIETARGAAAAEACMACSTLSSASLEEVAAHAGPQRWFQLYFQPQRAATLDLVRRAEAAGYTALVVTLDAAIQAPSLRALRAGFRMPAGLRAANLADYPPTPPKSPAPLPGASRIFQAATRDATTWADLDWLAAQTSLPLLVKGVLHPEDAGLALDHGAAGLVVSNHGGRTIDGAPASLSVLPSIRQAVGPGCPLLLDGGVRSGAGAFKAIALGADAVMVGRLQVHALAVAGALGVAHMIRLLREELELCMAATGCRTLADIHDGLIHRFHDY</sequence>
<feature type="binding site" evidence="7">
    <location>
        <position position="30"/>
    </location>
    <ligand>
        <name>glyoxylate</name>
        <dbReference type="ChEBI" id="CHEBI:36655"/>
    </ligand>
</feature>
<evidence type="ECO:0000313" key="10">
    <source>
        <dbReference type="Proteomes" id="UP000532440"/>
    </source>
</evidence>
<organism evidence="9 10">
    <name type="scientific">Quisquiliibacterium transsilvanicum</name>
    <dbReference type="NCBI Taxonomy" id="1549638"/>
    <lineage>
        <taxon>Bacteria</taxon>
        <taxon>Pseudomonadati</taxon>
        <taxon>Pseudomonadota</taxon>
        <taxon>Betaproteobacteria</taxon>
        <taxon>Burkholderiales</taxon>
        <taxon>Burkholderiaceae</taxon>
        <taxon>Quisquiliibacterium</taxon>
    </lineage>
</organism>
<dbReference type="CDD" id="cd02809">
    <property type="entry name" value="alpha_hydroxyacid_oxid_FMN"/>
    <property type="match status" value="1"/>
</dbReference>
<dbReference type="FunFam" id="3.20.20.70:FF:000029">
    <property type="entry name" value="L-lactate dehydrogenase"/>
    <property type="match status" value="1"/>
</dbReference>
<dbReference type="GO" id="GO:0016853">
    <property type="term" value="F:isomerase activity"/>
    <property type="evidence" value="ECO:0007669"/>
    <property type="project" value="UniProtKB-KW"/>
</dbReference>
<keyword evidence="10" id="KW-1185">Reference proteome</keyword>
<feature type="binding site" evidence="7">
    <location>
        <position position="237"/>
    </location>
    <ligand>
        <name>FMN</name>
        <dbReference type="ChEBI" id="CHEBI:58210"/>
    </ligand>
</feature>
<name>A0A7W8M9S0_9BURK</name>
<feature type="binding site" evidence="7">
    <location>
        <position position="261"/>
    </location>
    <ligand>
        <name>glyoxylate</name>
        <dbReference type="ChEBI" id="CHEBI:36655"/>
    </ligand>
</feature>
<feature type="binding site" evidence="7">
    <location>
        <position position="259"/>
    </location>
    <ligand>
        <name>FMN</name>
        <dbReference type="ChEBI" id="CHEBI:58210"/>
    </ligand>
</feature>
<dbReference type="InterPro" id="IPR013785">
    <property type="entry name" value="Aldolase_TIM"/>
</dbReference>
<dbReference type="Gene3D" id="3.20.20.70">
    <property type="entry name" value="Aldolase class I"/>
    <property type="match status" value="1"/>
</dbReference>
<dbReference type="PIRSF" id="PIRSF000138">
    <property type="entry name" value="Al-hdrx_acd_dh"/>
    <property type="match status" value="1"/>
</dbReference>
<comment type="caution">
    <text evidence="9">The sequence shown here is derived from an EMBL/GenBank/DDBJ whole genome shotgun (WGS) entry which is preliminary data.</text>
</comment>